<evidence type="ECO:0000256" key="10">
    <source>
        <dbReference type="ARBA" id="ARBA00023214"/>
    </source>
</evidence>
<dbReference type="RefSeq" id="XP_022930266.1">
    <property type="nucleotide sequence ID" value="XM_023074498.1"/>
</dbReference>
<comment type="similarity">
    <text evidence="2">Belongs to the chloride channel (TC 2.A.49) family.</text>
</comment>
<keyword evidence="15" id="KW-1185">Reference proteome</keyword>
<dbReference type="Pfam" id="PF00654">
    <property type="entry name" value="Voltage_CLC"/>
    <property type="match status" value="1"/>
</dbReference>
<keyword evidence="4 13" id="KW-0812">Transmembrane</keyword>
<organism evidence="15 16">
    <name type="scientific">Cucurbita moschata</name>
    <name type="common">Winter crookneck squash</name>
    <name type="synonym">Cucurbita pepo var. moschata</name>
    <dbReference type="NCBI Taxonomy" id="3662"/>
    <lineage>
        <taxon>Eukaryota</taxon>
        <taxon>Viridiplantae</taxon>
        <taxon>Streptophyta</taxon>
        <taxon>Embryophyta</taxon>
        <taxon>Tracheophyta</taxon>
        <taxon>Spermatophyta</taxon>
        <taxon>Magnoliopsida</taxon>
        <taxon>eudicotyledons</taxon>
        <taxon>Gunneridae</taxon>
        <taxon>Pentapetalae</taxon>
        <taxon>rosids</taxon>
        <taxon>fabids</taxon>
        <taxon>Cucurbitales</taxon>
        <taxon>Cucurbitaceae</taxon>
        <taxon>Cucurbiteae</taxon>
        <taxon>Cucurbita</taxon>
    </lineage>
</organism>
<name>A0A6J1EQG4_CUCMO</name>
<dbReference type="SMART" id="SM00116">
    <property type="entry name" value="CBS"/>
    <property type="match status" value="2"/>
</dbReference>
<dbReference type="Proteomes" id="UP000504609">
    <property type="component" value="Unplaced"/>
</dbReference>
<evidence type="ECO:0000256" key="11">
    <source>
        <dbReference type="PROSITE-ProRule" id="PRU00703"/>
    </source>
</evidence>
<protein>
    <submittedName>
        <fullName evidence="16">Chloride channel protein CLC-d-like</fullName>
    </submittedName>
</protein>
<keyword evidence="3" id="KW-0813">Transport</keyword>
<proteinExistence type="inferred from homology"/>
<evidence type="ECO:0000256" key="6">
    <source>
        <dbReference type="ARBA" id="ARBA00022989"/>
    </source>
</evidence>
<evidence type="ECO:0000256" key="12">
    <source>
        <dbReference type="SAM" id="MobiDB-lite"/>
    </source>
</evidence>
<evidence type="ECO:0000256" key="9">
    <source>
        <dbReference type="ARBA" id="ARBA00023136"/>
    </source>
</evidence>
<dbReference type="KEGG" id="cmos:111436770"/>
<evidence type="ECO:0000256" key="4">
    <source>
        <dbReference type="ARBA" id="ARBA00022692"/>
    </source>
</evidence>
<dbReference type="CDD" id="cd04591">
    <property type="entry name" value="CBS_pair_voltage-gated_CLC_euk_bac"/>
    <property type="match status" value="1"/>
</dbReference>
<dbReference type="SUPFAM" id="SSF54631">
    <property type="entry name" value="CBS-domain pair"/>
    <property type="match status" value="1"/>
</dbReference>
<sequence>FAVITDSNPHLTLSFLGLIVVKTWVHFSCSGIGAELIDHVSNQIQNGMNRAKNIWSRLPNSDEHEDDHVSFWKKNDGCGVESLDYEVIENYAYWDDQAQRGKLFVGYSVAVKWLYALLIGIGIDIHGVLFLRTLIGKIFGSIGSVGGGLALGKEGPLVHTGACIASLLGQVVGDVFNEGLYEEQAQLKGIPLLESIPKYQMRKITAKEACGKRVVSFPRVVKVADVVSILWSNRHNGFPVIDYSRNGETRVVGLMLRRYSVKDNPPFVWGWARILTISLSMHLQSKVDFQHSSLPSDPKGSIQSRHNFSEFVKPASSKGISIDDIHLSSEDSEMYIDLLPYLNPSPYIVPEDMSLTKVYNLFRQLGLRHVFVVPRPSNVVGLITRKDLLMEDSEDSDATELQSTSVRAHRPDRRIHTHRDVERPLLNGLLVNNTDN</sequence>
<reference evidence="16" key="1">
    <citation type="submission" date="2025-08" db="UniProtKB">
        <authorList>
            <consortium name="RefSeq"/>
        </authorList>
    </citation>
    <scope>IDENTIFICATION</scope>
    <source>
        <tissue evidence="16">Young leaves</tissue>
    </source>
</reference>
<dbReference type="PANTHER" id="PTHR11689:SF136">
    <property type="entry name" value="H(+)_CL(-) EXCHANGE TRANSPORTER 7"/>
    <property type="match status" value="1"/>
</dbReference>
<keyword evidence="6 13" id="KW-1133">Transmembrane helix</keyword>
<keyword evidence="9 13" id="KW-0472">Membrane</keyword>
<dbReference type="PROSITE" id="PS51371">
    <property type="entry name" value="CBS"/>
    <property type="match status" value="1"/>
</dbReference>
<dbReference type="InterPro" id="IPR051280">
    <property type="entry name" value="Cl-channel/antiporter"/>
</dbReference>
<evidence type="ECO:0000256" key="7">
    <source>
        <dbReference type="ARBA" id="ARBA00023065"/>
    </source>
</evidence>
<dbReference type="InterPro" id="IPR000644">
    <property type="entry name" value="CBS_dom"/>
</dbReference>
<gene>
    <name evidence="16" type="primary">LOC111436770</name>
</gene>
<dbReference type="GO" id="GO:0016020">
    <property type="term" value="C:membrane"/>
    <property type="evidence" value="ECO:0007669"/>
    <property type="project" value="UniProtKB-SubCell"/>
</dbReference>
<dbReference type="Gene3D" id="3.90.1280.20">
    <property type="match status" value="1"/>
</dbReference>
<evidence type="ECO:0000256" key="3">
    <source>
        <dbReference type="ARBA" id="ARBA00022448"/>
    </source>
</evidence>
<dbReference type="InterPro" id="IPR014743">
    <property type="entry name" value="Cl-channel_core"/>
</dbReference>
<evidence type="ECO:0000256" key="5">
    <source>
        <dbReference type="ARBA" id="ARBA00022737"/>
    </source>
</evidence>
<evidence type="ECO:0000256" key="2">
    <source>
        <dbReference type="ARBA" id="ARBA00009476"/>
    </source>
</evidence>
<dbReference type="Pfam" id="PF00571">
    <property type="entry name" value="CBS"/>
    <property type="match status" value="1"/>
</dbReference>
<evidence type="ECO:0000256" key="13">
    <source>
        <dbReference type="SAM" id="Phobius"/>
    </source>
</evidence>
<evidence type="ECO:0000313" key="16">
    <source>
        <dbReference type="RefSeq" id="XP_022930266.1"/>
    </source>
</evidence>
<evidence type="ECO:0000256" key="8">
    <source>
        <dbReference type="ARBA" id="ARBA00023122"/>
    </source>
</evidence>
<dbReference type="FunFam" id="3.10.580.10:FF:000047">
    <property type="entry name" value="Chloride channel protein"/>
    <property type="match status" value="1"/>
</dbReference>
<evidence type="ECO:0000256" key="1">
    <source>
        <dbReference type="ARBA" id="ARBA00004141"/>
    </source>
</evidence>
<evidence type="ECO:0000259" key="14">
    <source>
        <dbReference type="PROSITE" id="PS51371"/>
    </source>
</evidence>
<comment type="subcellular location">
    <subcellularLocation>
        <location evidence="1">Membrane</location>
        <topology evidence="1">Multi-pass membrane protein</topology>
    </subcellularLocation>
</comment>
<dbReference type="AlphaFoldDB" id="A0A6J1EQG4"/>
<feature type="region of interest" description="Disordered" evidence="12">
    <location>
        <begin position="393"/>
        <end position="412"/>
    </location>
</feature>
<feature type="domain" description="CBS" evidence="14">
    <location>
        <begin position="342"/>
        <end position="399"/>
    </location>
</feature>
<accession>A0A6J1EQG4</accession>
<evidence type="ECO:0000313" key="15">
    <source>
        <dbReference type="Proteomes" id="UP000504609"/>
    </source>
</evidence>
<keyword evidence="10" id="KW-0868">Chloride</keyword>
<dbReference type="PANTHER" id="PTHR11689">
    <property type="entry name" value="CHLORIDE CHANNEL PROTEIN CLC FAMILY MEMBER"/>
    <property type="match status" value="1"/>
</dbReference>
<dbReference type="InterPro" id="IPR046342">
    <property type="entry name" value="CBS_dom_sf"/>
</dbReference>
<dbReference type="GO" id="GO:0015108">
    <property type="term" value="F:chloride transmembrane transporter activity"/>
    <property type="evidence" value="ECO:0007669"/>
    <property type="project" value="InterPro"/>
</dbReference>
<feature type="non-terminal residue" evidence="16">
    <location>
        <position position="1"/>
    </location>
</feature>
<feature type="transmembrane region" description="Helical" evidence="13">
    <location>
        <begin position="113"/>
        <end position="131"/>
    </location>
</feature>
<dbReference type="Gene3D" id="1.10.3080.10">
    <property type="entry name" value="Clc chloride channel"/>
    <property type="match status" value="1"/>
</dbReference>
<dbReference type="InterPro" id="IPR001807">
    <property type="entry name" value="ClC"/>
</dbReference>
<dbReference type="SUPFAM" id="SSF81340">
    <property type="entry name" value="Clc chloride channel"/>
    <property type="match status" value="1"/>
</dbReference>
<keyword evidence="8 11" id="KW-0129">CBS domain</keyword>
<dbReference type="GeneID" id="111436770"/>
<keyword evidence="7" id="KW-0406">Ion transport</keyword>
<keyword evidence="5" id="KW-0677">Repeat</keyword>